<proteinExistence type="predicted"/>
<name>A1ZP70_MICM2</name>
<feature type="compositionally biased region" description="Basic and acidic residues" evidence="1">
    <location>
        <begin position="28"/>
        <end position="37"/>
    </location>
</feature>
<reference evidence="3 4" key="1">
    <citation type="submission" date="2007-01" db="EMBL/GenBank/DDBJ databases">
        <authorList>
            <person name="Haygood M."/>
            <person name="Podell S."/>
            <person name="Anderson C."/>
            <person name="Hopkinson B."/>
            <person name="Roe K."/>
            <person name="Barbeau K."/>
            <person name="Gaasterland T."/>
            <person name="Ferriera S."/>
            <person name="Johnson J."/>
            <person name="Kravitz S."/>
            <person name="Beeson K."/>
            <person name="Sutton G."/>
            <person name="Rogers Y.-H."/>
            <person name="Friedman R."/>
            <person name="Frazier M."/>
            <person name="Venter J.C."/>
        </authorList>
    </citation>
    <scope>NUCLEOTIDE SEQUENCE [LARGE SCALE GENOMIC DNA]</scope>
    <source>
        <strain evidence="3 4">ATCC 23134</strain>
    </source>
</reference>
<feature type="chain" id="PRO_5002642322" description="Lipoprotein" evidence="2">
    <location>
        <begin position="24"/>
        <end position="273"/>
    </location>
</feature>
<dbReference type="RefSeq" id="WP_002698869.1">
    <property type="nucleotide sequence ID" value="NZ_AAWS01000020.1"/>
</dbReference>
<evidence type="ECO:0000313" key="4">
    <source>
        <dbReference type="Proteomes" id="UP000004095"/>
    </source>
</evidence>
<sequence>MIKKTILLFISLLVAGTQLDAQAQKIGKIKDKSEKSGNRSNRSSSGSSGGGCGDAGTGCAGDALGSMCSSIGSTVCSSFINEILANSFARRNAETGGTYVPISFEIGGDATFVPSTESLYRPRARFRVGFLSFDYRYTYLTETVLGNRTSFPTHEIQLLQINPIMDPAYDFRIGWGLYHEQDSNSPNPTFSELTAGFDAFPTRMKLGTEFRYVIARNSTVGSPRWEVNAQVKYALVDNPNTKIYFGFSGSYAEYYTVSIWGIGLGLSFKFGSL</sequence>
<evidence type="ECO:0000313" key="3">
    <source>
        <dbReference type="EMBL" id="EAY27862.1"/>
    </source>
</evidence>
<comment type="caution">
    <text evidence="3">The sequence shown here is derived from an EMBL/GenBank/DDBJ whole genome shotgun (WGS) entry which is preliminary data.</text>
</comment>
<dbReference type="Proteomes" id="UP000004095">
    <property type="component" value="Unassembled WGS sequence"/>
</dbReference>
<accession>A1ZP70</accession>
<dbReference type="AlphaFoldDB" id="A1ZP70"/>
<keyword evidence="2" id="KW-0732">Signal</keyword>
<feature type="region of interest" description="Disordered" evidence="1">
    <location>
        <begin position="28"/>
        <end position="52"/>
    </location>
</feature>
<gene>
    <name evidence="3" type="ORF">M23134_00303</name>
</gene>
<evidence type="ECO:0000256" key="1">
    <source>
        <dbReference type="SAM" id="MobiDB-lite"/>
    </source>
</evidence>
<organism evidence="3 4">
    <name type="scientific">Microscilla marina ATCC 23134</name>
    <dbReference type="NCBI Taxonomy" id="313606"/>
    <lineage>
        <taxon>Bacteria</taxon>
        <taxon>Pseudomonadati</taxon>
        <taxon>Bacteroidota</taxon>
        <taxon>Cytophagia</taxon>
        <taxon>Cytophagales</taxon>
        <taxon>Microscillaceae</taxon>
        <taxon>Microscilla</taxon>
    </lineage>
</organism>
<protein>
    <recommendedName>
        <fullName evidence="5">Lipoprotein</fullName>
    </recommendedName>
</protein>
<dbReference type="OrthoDB" id="982859at2"/>
<dbReference type="EMBL" id="AAWS01000020">
    <property type="protein sequence ID" value="EAY27862.1"/>
    <property type="molecule type" value="Genomic_DNA"/>
</dbReference>
<keyword evidence="4" id="KW-1185">Reference proteome</keyword>
<evidence type="ECO:0000256" key="2">
    <source>
        <dbReference type="SAM" id="SignalP"/>
    </source>
</evidence>
<evidence type="ECO:0008006" key="5">
    <source>
        <dbReference type="Google" id="ProtNLM"/>
    </source>
</evidence>
<feature type="signal peptide" evidence="2">
    <location>
        <begin position="1"/>
        <end position="23"/>
    </location>
</feature>